<feature type="signal peptide" evidence="1">
    <location>
        <begin position="1"/>
        <end position="29"/>
    </location>
</feature>
<feature type="chain" id="PRO_5038290292" evidence="1">
    <location>
        <begin position="30"/>
        <end position="292"/>
    </location>
</feature>
<dbReference type="PATRIC" id="fig|44252.3.peg.3760"/>
<evidence type="ECO:0000313" key="5">
    <source>
        <dbReference type="Proteomes" id="UP000029278"/>
    </source>
</evidence>
<gene>
    <name evidence="3" type="ORF">DJ90_3933</name>
    <name evidence="4" type="ORF">GNQ08_15445</name>
</gene>
<evidence type="ECO:0000313" key="3">
    <source>
        <dbReference type="EMBL" id="KFN07739.1"/>
    </source>
</evidence>
<reference evidence="4 6" key="2">
    <citation type="submission" date="2019-11" db="EMBL/GenBank/DDBJ databases">
        <title>Draft genome sequences of five Paenibacillus species of dairy origin.</title>
        <authorList>
            <person name="Olajide A.M."/>
            <person name="Chen S."/>
            <person name="Lapointe G."/>
        </authorList>
    </citation>
    <scope>NUCLEOTIDE SEQUENCE [LARGE SCALE GENOMIC DNA]</scope>
    <source>
        <strain evidence="4 6">3CT49</strain>
    </source>
</reference>
<reference evidence="3 5" key="1">
    <citation type="submission" date="2014-04" db="EMBL/GenBank/DDBJ databases">
        <authorList>
            <person name="Bishop-Lilly K.A."/>
            <person name="Broomall S.M."/>
            <person name="Chain P.S."/>
            <person name="Chertkov O."/>
            <person name="Coyne S.R."/>
            <person name="Daligault H.E."/>
            <person name="Davenport K.W."/>
            <person name="Erkkila T."/>
            <person name="Frey K.G."/>
            <person name="Gibbons H.S."/>
            <person name="Gu W."/>
            <person name="Jaissle J."/>
            <person name="Johnson S.L."/>
            <person name="Koroleva G.I."/>
            <person name="Ladner J.T."/>
            <person name="Lo C.-C."/>
            <person name="Minogue T.D."/>
            <person name="Munk C."/>
            <person name="Palacios G.F."/>
            <person name="Redden C.L."/>
            <person name="Rosenzweig C.N."/>
            <person name="Scholz M.B."/>
            <person name="Teshima H."/>
            <person name="Xu Y."/>
        </authorList>
    </citation>
    <scope>NUCLEOTIDE SEQUENCE [LARGE SCALE GENOMIC DNA]</scope>
    <source>
        <strain evidence="3 5">8244</strain>
    </source>
</reference>
<dbReference type="Gene3D" id="3.20.20.190">
    <property type="entry name" value="Phosphatidylinositol (PI) phosphodiesterase"/>
    <property type="match status" value="1"/>
</dbReference>
<dbReference type="CDD" id="cd08583">
    <property type="entry name" value="PI-PLCc_GDPD_SF_unchar1"/>
    <property type="match status" value="1"/>
</dbReference>
<dbReference type="EMBL" id="JMQA01000031">
    <property type="protein sequence ID" value="KFN07739.1"/>
    <property type="molecule type" value="Genomic_DNA"/>
</dbReference>
<dbReference type="PANTHER" id="PTHR46211">
    <property type="entry name" value="GLYCEROPHOSPHORYL DIESTER PHOSPHODIESTERASE"/>
    <property type="match status" value="1"/>
</dbReference>
<evidence type="ECO:0000259" key="2">
    <source>
        <dbReference type="Pfam" id="PF03009"/>
    </source>
</evidence>
<dbReference type="GeneID" id="77011231"/>
<dbReference type="GO" id="GO:0008081">
    <property type="term" value="F:phosphoric diester hydrolase activity"/>
    <property type="evidence" value="ECO:0007669"/>
    <property type="project" value="InterPro"/>
</dbReference>
<keyword evidence="1" id="KW-0732">Signal</keyword>
<evidence type="ECO:0000256" key="1">
    <source>
        <dbReference type="SAM" id="SignalP"/>
    </source>
</evidence>
<dbReference type="PANTHER" id="PTHR46211:SF14">
    <property type="entry name" value="GLYCEROPHOSPHODIESTER PHOSPHODIESTERASE"/>
    <property type="match status" value="1"/>
</dbReference>
<dbReference type="InterPro" id="IPR017946">
    <property type="entry name" value="PLC-like_Pdiesterase_TIM-brl"/>
</dbReference>
<evidence type="ECO:0000313" key="4">
    <source>
        <dbReference type="EMBL" id="MUG23787.1"/>
    </source>
</evidence>
<dbReference type="HOGENOM" id="CLU_065128_0_0_9"/>
<dbReference type="EMBL" id="WNZZ01000010">
    <property type="protein sequence ID" value="MUG23787.1"/>
    <property type="molecule type" value="Genomic_DNA"/>
</dbReference>
<keyword evidence="5" id="KW-1185">Reference proteome</keyword>
<evidence type="ECO:0000313" key="6">
    <source>
        <dbReference type="Proteomes" id="UP000442469"/>
    </source>
</evidence>
<proteinExistence type="predicted"/>
<dbReference type="RefSeq" id="WP_051985237.1">
    <property type="nucleotide sequence ID" value="NZ_BGML01000014.1"/>
</dbReference>
<comment type="caution">
    <text evidence="3">The sequence shown here is derived from an EMBL/GenBank/DDBJ whole genome shotgun (WGS) entry which is preliminary data.</text>
</comment>
<dbReference type="OrthoDB" id="2033680at2"/>
<dbReference type="InterPro" id="IPR030395">
    <property type="entry name" value="GP_PDE_dom"/>
</dbReference>
<organism evidence="3 5">
    <name type="scientific">Paenibacillus macerans</name>
    <name type="common">Bacillus macerans</name>
    <dbReference type="NCBI Taxonomy" id="44252"/>
    <lineage>
        <taxon>Bacteria</taxon>
        <taxon>Bacillati</taxon>
        <taxon>Bacillota</taxon>
        <taxon>Bacilli</taxon>
        <taxon>Bacillales</taxon>
        <taxon>Paenibacillaceae</taxon>
        <taxon>Paenibacillus</taxon>
    </lineage>
</organism>
<sequence length="292" mass="33155">MKNKLRYNAAIIIACLVLLLASLSGRQQPQGQGFTAHRMVAHALGGINGMTYTNTYEAFIANYEKGFRIFEADLLLSSDDQLIARHEWGESFTKMMGQQDELEPDRHSAIFSHEEFKAAKIMGQYEPLDWDDILGLMELYPDVYFVTDTKQSKPEEIQRIFTQIVAKAKAKDPALLDRIVPQIYNRPMLEPLKEIYPFPSVIFTLYQTTDTDEEVVQFAKEAGITAITMSEQRANSRLISALNRIGVVSYVHTINDPKKMTAFKMMGAYGFYTDFLTEDDVAKPGWILALGR</sequence>
<feature type="domain" description="GP-PDE" evidence="2">
    <location>
        <begin position="53"/>
        <end position="276"/>
    </location>
</feature>
<dbReference type="Pfam" id="PF03009">
    <property type="entry name" value="GDPD"/>
    <property type="match status" value="1"/>
</dbReference>
<dbReference type="STRING" id="44252.DJ90_3933"/>
<name>A0A090Z8Y8_PAEMA</name>
<dbReference type="Proteomes" id="UP000029278">
    <property type="component" value="Unassembled WGS sequence"/>
</dbReference>
<accession>A0A090Z8Y8</accession>
<dbReference type="Proteomes" id="UP000442469">
    <property type="component" value="Unassembled WGS sequence"/>
</dbReference>
<dbReference type="GO" id="GO:0006629">
    <property type="term" value="P:lipid metabolic process"/>
    <property type="evidence" value="ECO:0007669"/>
    <property type="project" value="InterPro"/>
</dbReference>
<protein>
    <submittedName>
        <fullName evidence="4">Glycerophosphodiester phosphodiesterase</fullName>
    </submittedName>
    <submittedName>
        <fullName evidence="3">Glycerophosphoryl diester phosphodiesterase family protein</fullName>
    </submittedName>
</protein>
<dbReference type="AlphaFoldDB" id="A0A090Z8Y8"/>
<dbReference type="SUPFAM" id="SSF51695">
    <property type="entry name" value="PLC-like phosphodiesterases"/>
    <property type="match status" value="1"/>
</dbReference>